<dbReference type="EMBL" id="MSIF01000018">
    <property type="protein sequence ID" value="OLF07017.1"/>
    <property type="molecule type" value="Genomic_DNA"/>
</dbReference>
<proteinExistence type="predicted"/>
<evidence type="ECO:0000313" key="1">
    <source>
        <dbReference type="EMBL" id="OLF07017.1"/>
    </source>
</evidence>
<organism evidence="1 2">
    <name type="scientific">Actinophytocola xinjiangensis</name>
    <dbReference type="NCBI Taxonomy" id="485602"/>
    <lineage>
        <taxon>Bacteria</taxon>
        <taxon>Bacillati</taxon>
        <taxon>Actinomycetota</taxon>
        <taxon>Actinomycetes</taxon>
        <taxon>Pseudonocardiales</taxon>
        <taxon>Pseudonocardiaceae</taxon>
    </lineage>
</organism>
<reference evidence="1 2" key="1">
    <citation type="submission" date="2016-12" db="EMBL/GenBank/DDBJ databases">
        <title>The draft genome sequence of Actinophytocola xinjiangensis.</title>
        <authorList>
            <person name="Wang W."/>
            <person name="Yuan L."/>
        </authorList>
    </citation>
    <scope>NUCLEOTIDE SEQUENCE [LARGE SCALE GENOMIC DNA]</scope>
    <source>
        <strain evidence="1 2">CGMCC 4.4663</strain>
    </source>
</reference>
<dbReference type="OrthoDB" id="3688895at2"/>
<comment type="caution">
    <text evidence="1">The sequence shown here is derived from an EMBL/GenBank/DDBJ whole genome shotgun (WGS) entry which is preliminary data.</text>
</comment>
<evidence type="ECO:0008006" key="3">
    <source>
        <dbReference type="Google" id="ProtNLM"/>
    </source>
</evidence>
<keyword evidence="2" id="KW-1185">Reference proteome</keyword>
<name>A0A7Z1AWX1_9PSEU</name>
<dbReference type="RefSeq" id="WP_075136318.1">
    <property type="nucleotide sequence ID" value="NZ_MSIF01000018.1"/>
</dbReference>
<dbReference type="AlphaFoldDB" id="A0A7Z1AWX1"/>
<accession>A0A7Z1AWX1</accession>
<sequence length="114" mass="11940">MVSSKPTGDDFEVLAEELTGQIRALVGIGGETNGLVSTARLLAERQPPLGTAPPALQLAMRLLEAAGPSGLTGEVSAADTELASYHRALDATVRHYQSGETEASLRFTDEETST</sequence>
<dbReference type="Proteomes" id="UP000185696">
    <property type="component" value="Unassembled WGS sequence"/>
</dbReference>
<evidence type="ECO:0000313" key="2">
    <source>
        <dbReference type="Proteomes" id="UP000185696"/>
    </source>
</evidence>
<protein>
    <recommendedName>
        <fullName evidence="3">Excreted virulence factor EspC (Type VII ESX diderm)</fullName>
    </recommendedName>
</protein>
<gene>
    <name evidence="1" type="ORF">BLA60_29635</name>
</gene>